<comment type="caution">
    <text evidence="2">The sequence shown here is derived from an EMBL/GenBank/DDBJ whole genome shotgun (WGS) entry which is preliminary data.</text>
</comment>
<evidence type="ECO:0000313" key="3">
    <source>
        <dbReference type="Proteomes" id="UP001465153"/>
    </source>
</evidence>
<feature type="transmembrane region" description="Helical" evidence="1">
    <location>
        <begin position="122"/>
        <end position="141"/>
    </location>
</feature>
<dbReference type="Proteomes" id="UP001465153">
    <property type="component" value="Unassembled WGS sequence"/>
</dbReference>
<keyword evidence="1" id="KW-1133">Transmembrane helix</keyword>
<keyword evidence="1" id="KW-0472">Membrane</keyword>
<sequence length="153" mass="16641">MIMKKNWNFIAGAFFTFLVAVYHVAVVIGGADWYRASGAGEELAAMAEAGSLYPPILGSILVLIFLSWSFYALSGAGLILRLPFLKFVLIAISTVFIIRGVYGFFVPVIVQTEYVASMGTSFWVGTSLMSLTIGLSYLTGLRKNWAYIAAKSS</sequence>
<gene>
    <name evidence="2" type="ORF">NBRC116591_31880</name>
</gene>
<evidence type="ECO:0000313" key="2">
    <source>
        <dbReference type="EMBL" id="GAA6169377.1"/>
    </source>
</evidence>
<feature type="transmembrane region" description="Helical" evidence="1">
    <location>
        <begin position="53"/>
        <end position="80"/>
    </location>
</feature>
<feature type="transmembrane region" description="Helical" evidence="1">
    <location>
        <begin position="87"/>
        <end position="110"/>
    </location>
</feature>
<protein>
    <recommendedName>
        <fullName evidence="4">DUF3995 domain-containing protein</fullName>
    </recommendedName>
</protein>
<reference evidence="2 3" key="1">
    <citation type="submission" date="2024-04" db="EMBL/GenBank/DDBJ databases">
        <title>Draft genome sequence of Sessilibacter corallicola NBRC 116591.</title>
        <authorList>
            <person name="Miyakawa T."/>
            <person name="Kusuya Y."/>
            <person name="Miura T."/>
        </authorList>
    </citation>
    <scope>NUCLEOTIDE SEQUENCE [LARGE SCALE GENOMIC DNA]</scope>
    <source>
        <strain evidence="2 3">KU-00831-HH</strain>
    </source>
</reference>
<evidence type="ECO:0000256" key="1">
    <source>
        <dbReference type="SAM" id="Phobius"/>
    </source>
</evidence>
<organism evidence="2 3">
    <name type="scientific">Sessilibacter corallicola</name>
    <dbReference type="NCBI Taxonomy" id="2904075"/>
    <lineage>
        <taxon>Bacteria</taxon>
        <taxon>Pseudomonadati</taxon>
        <taxon>Pseudomonadota</taxon>
        <taxon>Gammaproteobacteria</taxon>
        <taxon>Cellvibrionales</taxon>
        <taxon>Cellvibrionaceae</taxon>
        <taxon>Sessilibacter</taxon>
    </lineage>
</organism>
<keyword evidence="1" id="KW-0812">Transmembrane</keyword>
<accession>A0ABQ0ACJ5</accession>
<name>A0ABQ0ACJ5_9GAMM</name>
<evidence type="ECO:0008006" key="4">
    <source>
        <dbReference type="Google" id="ProtNLM"/>
    </source>
</evidence>
<keyword evidence="3" id="KW-1185">Reference proteome</keyword>
<proteinExistence type="predicted"/>
<dbReference type="EMBL" id="BAABWN010000011">
    <property type="protein sequence ID" value="GAA6169377.1"/>
    <property type="molecule type" value="Genomic_DNA"/>
</dbReference>